<dbReference type="STRING" id="1661398.A0A482VJG5"/>
<dbReference type="Pfam" id="PF06087">
    <property type="entry name" value="Tyr-DNA_phospho"/>
    <property type="match status" value="2"/>
</dbReference>
<keyword evidence="3" id="KW-0540">Nuclease</keyword>
<keyword evidence="4" id="KW-0227">DNA damage</keyword>
<evidence type="ECO:0000256" key="5">
    <source>
        <dbReference type="ARBA" id="ARBA00022801"/>
    </source>
</evidence>
<evidence type="ECO:0000256" key="2">
    <source>
        <dbReference type="ARBA" id="ARBA00010205"/>
    </source>
</evidence>
<dbReference type="OrthoDB" id="47785at2759"/>
<protein>
    <submittedName>
        <fullName evidence="12">Tyr-DNA phospho domain containing protein</fullName>
    </submittedName>
</protein>
<dbReference type="GO" id="GO:0004527">
    <property type="term" value="F:exonuclease activity"/>
    <property type="evidence" value="ECO:0007669"/>
    <property type="project" value="UniProtKB-KW"/>
</dbReference>
<dbReference type="EMBL" id="QDEB01095659">
    <property type="protein sequence ID" value="RZC32647.1"/>
    <property type="molecule type" value="Genomic_DNA"/>
</dbReference>
<evidence type="ECO:0000256" key="11">
    <source>
        <dbReference type="PIRSR" id="PIRSR610347-3"/>
    </source>
</evidence>
<evidence type="ECO:0000256" key="9">
    <source>
        <dbReference type="PIRSR" id="PIRSR610347-1"/>
    </source>
</evidence>
<dbReference type="GO" id="GO:0005634">
    <property type="term" value="C:nucleus"/>
    <property type="evidence" value="ECO:0007669"/>
    <property type="project" value="UniProtKB-SubCell"/>
</dbReference>
<dbReference type="Proteomes" id="UP000292052">
    <property type="component" value="Unassembled WGS sequence"/>
</dbReference>
<gene>
    <name evidence="12" type="ORF">BDFB_001507</name>
</gene>
<evidence type="ECO:0000256" key="6">
    <source>
        <dbReference type="ARBA" id="ARBA00022839"/>
    </source>
</evidence>
<dbReference type="GO" id="GO:0003697">
    <property type="term" value="F:single-stranded DNA binding"/>
    <property type="evidence" value="ECO:0007669"/>
    <property type="project" value="TreeGrafter"/>
</dbReference>
<dbReference type="AlphaFoldDB" id="A0A482VJG5"/>
<sequence>MDVTSGTMLAKLQNAAPYNLFFTTIPKSPETLEQANAITFTDLLCPSLGVLKCSLQINFIIDFKWLMEHKIGIYIYEDNSLRVVVSTANLYYEDWNHYNQGLWLSPSCRQLPEDSSEEDGESPTGFKSCLLNYLKHYNLPVVTPWIDYVKRADFSEIKVFLVTSVPGFHYPGAPGSHMHHVGEILTRHCSLPTGSDSEGPKSWKIIAQASSMGSFSKSPTDWLQGTLLRSLAAHQQTQSHSDPNLTLNVIFPTIDNVNNGHFGAESAGCLSYSKQTHEKQKWLHDYLYQWKADGLCRTRVIPHIKTYCRVSPCHKKLAWFFITSANISQAAWGGKMQRKEKRVYVRSCEAGVMFLPEFFGEDYFEIAPNGENRKIFPFMYDLPLTKYKSSDYPWCK</sequence>
<evidence type="ECO:0000256" key="10">
    <source>
        <dbReference type="PIRSR" id="PIRSR610347-2"/>
    </source>
</evidence>
<feature type="site" description="Interaction with DNA" evidence="11">
    <location>
        <position position="328"/>
    </location>
</feature>
<evidence type="ECO:0000256" key="1">
    <source>
        <dbReference type="ARBA" id="ARBA00004123"/>
    </source>
</evidence>
<feature type="active site" description="Proton donor/acceptor" evidence="9">
    <location>
        <position position="303"/>
    </location>
</feature>
<evidence type="ECO:0000256" key="4">
    <source>
        <dbReference type="ARBA" id="ARBA00022763"/>
    </source>
</evidence>
<comment type="subcellular location">
    <subcellularLocation>
        <location evidence="1">Nucleus</location>
    </subcellularLocation>
</comment>
<keyword evidence="5" id="KW-0378">Hydrolase</keyword>
<evidence type="ECO:0000256" key="3">
    <source>
        <dbReference type="ARBA" id="ARBA00022722"/>
    </source>
</evidence>
<evidence type="ECO:0000256" key="7">
    <source>
        <dbReference type="ARBA" id="ARBA00023204"/>
    </source>
</evidence>
<dbReference type="GO" id="GO:0017005">
    <property type="term" value="F:3'-tyrosyl-DNA phosphodiesterase activity"/>
    <property type="evidence" value="ECO:0007669"/>
    <property type="project" value="TreeGrafter"/>
</dbReference>
<keyword evidence="13" id="KW-1185">Reference proteome</keyword>
<evidence type="ECO:0000313" key="13">
    <source>
        <dbReference type="Proteomes" id="UP000292052"/>
    </source>
</evidence>
<dbReference type="InterPro" id="IPR010347">
    <property type="entry name" value="Tdp1"/>
</dbReference>
<dbReference type="Gene3D" id="3.30.870.10">
    <property type="entry name" value="Endonuclease Chain A"/>
    <property type="match status" value="3"/>
</dbReference>
<evidence type="ECO:0000313" key="12">
    <source>
        <dbReference type="EMBL" id="RZC32647.1"/>
    </source>
</evidence>
<dbReference type="PANTHER" id="PTHR12415:SF0">
    <property type="entry name" value="TYROSYL-DNA PHOSPHODIESTERASE 1"/>
    <property type="match status" value="1"/>
</dbReference>
<reference evidence="12 13" key="1">
    <citation type="submission" date="2017-03" db="EMBL/GenBank/DDBJ databases">
        <title>Genome of the blue death feigning beetle - Asbolus verrucosus.</title>
        <authorList>
            <person name="Rider S.D."/>
        </authorList>
    </citation>
    <scope>NUCLEOTIDE SEQUENCE [LARGE SCALE GENOMIC DNA]</scope>
    <source>
        <strain evidence="12">Butters</strain>
        <tissue evidence="12">Head and leg muscle</tissue>
    </source>
</reference>
<keyword evidence="7" id="KW-0234">DNA repair</keyword>
<dbReference type="GO" id="GO:0003690">
    <property type="term" value="F:double-stranded DNA binding"/>
    <property type="evidence" value="ECO:0007669"/>
    <property type="project" value="TreeGrafter"/>
</dbReference>
<organism evidence="12 13">
    <name type="scientific">Asbolus verrucosus</name>
    <name type="common">Desert ironclad beetle</name>
    <dbReference type="NCBI Taxonomy" id="1661398"/>
    <lineage>
        <taxon>Eukaryota</taxon>
        <taxon>Metazoa</taxon>
        <taxon>Ecdysozoa</taxon>
        <taxon>Arthropoda</taxon>
        <taxon>Hexapoda</taxon>
        <taxon>Insecta</taxon>
        <taxon>Pterygota</taxon>
        <taxon>Neoptera</taxon>
        <taxon>Endopterygota</taxon>
        <taxon>Coleoptera</taxon>
        <taxon>Polyphaga</taxon>
        <taxon>Cucujiformia</taxon>
        <taxon>Tenebrionidae</taxon>
        <taxon>Pimeliinae</taxon>
        <taxon>Asbolus</taxon>
    </lineage>
</organism>
<name>A0A482VJG5_ASBVE</name>
<comment type="caution">
    <text evidence="12">The sequence shown here is derived from an EMBL/GenBank/DDBJ whole genome shotgun (WGS) entry which is preliminary data.</text>
</comment>
<dbReference type="PANTHER" id="PTHR12415">
    <property type="entry name" value="TYROSYL-DNA PHOSPHODIESTERASE 1"/>
    <property type="match status" value="1"/>
</dbReference>
<dbReference type="GO" id="GO:0006281">
    <property type="term" value="P:DNA repair"/>
    <property type="evidence" value="ECO:0007669"/>
    <property type="project" value="UniProtKB-KW"/>
</dbReference>
<feature type="binding site" evidence="10">
    <location>
        <position position="305"/>
    </location>
    <ligand>
        <name>substrate</name>
    </ligand>
</feature>
<feature type="binding site" evidence="10">
    <location>
        <position position="70"/>
    </location>
    <ligand>
        <name>substrate</name>
    </ligand>
</feature>
<dbReference type="SUPFAM" id="SSF56024">
    <property type="entry name" value="Phospholipase D/nuclease"/>
    <property type="match status" value="2"/>
</dbReference>
<keyword evidence="6" id="KW-0269">Exonuclease</keyword>
<proteinExistence type="inferred from homology"/>
<comment type="similarity">
    <text evidence="2">Belongs to the tyrosyl-DNA phosphodiesterase family.</text>
</comment>
<evidence type="ECO:0000256" key="8">
    <source>
        <dbReference type="ARBA" id="ARBA00023242"/>
    </source>
</evidence>
<accession>A0A482VJG5</accession>
<keyword evidence="8" id="KW-0539">Nucleus</keyword>